<dbReference type="GO" id="GO:0045505">
    <property type="term" value="F:dynein intermediate chain binding"/>
    <property type="evidence" value="ECO:0007669"/>
    <property type="project" value="InterPro"/>
</dbReference>
<name>A0A3R7PSU8_PENVA</name>
<gene>
    <name evidence="3" type="ORF">C7M84_005414</name>
</gene>
<dbReference type="InterPro" id="IPR026983">
    <property type="entry name" value="DHC"/>
</dbReference>
<dbReference type="GO" id="GO:0030286">
    <property type="term" value="C:dynein complex"/>
    <property type="evidence" value="ECO:0007669"/>
    <property type="project" value="InterPro"/>
</dbReference>
<dbReference type="GO" id="GO:0051959">
    <property type="term" value="F:dynein light intermediate chain binding"/>
    <property type="evidence" value="ECO:0007669"/>
    <property type="project" value="InterPro"/>
</dbReference>
<dbReference type="AlphaFoldDB" id="A0A3R7PSU8"/>
<dbReference type="InterPro" id="IPR041228">
    <property type="entry name" value="Dynein_C"/>
</dbReference>
<evidence type="ECO:0000313" key="4">
    <source>
        <dbReference type="Proteomes" id="UP000283509"/>
    </source>
</evidence>
<protein>
    <submittedName>
        <fullName evidence="3">Putative dynein heavy chain 3, axonemal</fullName>
    </submittedName>
</protein>
<dbReference type="OrthoDB" id="5593012at2759"/>
<reference evidence="3 4" key="1">
    <citation type="submission" date="2018-04" db="EMBL/GenBank/DDBJ databases">
        <authorList>
            <person name="Zhang X."/>
            <person name="Yuan J."/>
            <person name="Li F."/>
            <person name="Xiang J."/>
        </authorList>
    </citation>
    <scope>NUCLEOTIDE SEQUENCE [LARGE SCALE GENOMIC DNA]</scope>
    <source>
        <tissue evidence="3">Muscle</tissue>
    </source>
</reference>
<dbReference type="InterPro" id="IPR043160">
    <property type="entry name" value="Dynein_C_barrel"/>
</dbReference>
<accession>A0A3R7PSU8</accession>
<organism evidence="3 4">
    <name type="scientific">Penaeus vannamei</name>
    <name type="common">Whiteleg shrimp</name>
    <name type="synonym">Litopenaeus vannamei</name>
    <dbReference type="NCBI Taxonomy" id="6689"/>
    <lineage>
        <taxon>Eukaryota</taxon>
        <taxon>Metazoa</taxon>
        <taxon>Ecdysozoa</taxon>
        <taxon>Arthropoda</taxon>
        <taxon>Crustacea</taxon>
        <taxon>Multicrustacea</taxon>
        <taxon>Malacostraca</taxon>
        <taxon>Eumalacostraca</taxon>
        <taxon>Eucarida</taxon>
        <taxon>Decapoda</taxon>
        <taxon>Dendrobranchiata</taxon>
        <taxon>Penaeoidea</taxon>
        <taxon>Penaeidae</taxon>
        <taxon>Penaeus</taxon>
    </lineage>
</organism>
<evidence type="ECO:0000313" key="3">
    <source>
        <dbReference type="EMBL" id="ROT76025.1"/>
    </source>
</evidence>
<dbReference type="PANTHER" id="PTHR46961:SF8">
    <property type="entry name" value="DYNEIN AXONEMAL HEAVY CHAIN 7"/>
    <property type="match status" value="1"/>
</dbReference>
<comment type="caution">
    <text evidence="3">The sequence shown here is derived from an EMBL/GenBank/DDBJ whole genome shotgun (WGS) entry which is preliminary data.</text>
</comment>
<dbReference type="FunFam" id="3.10.490.20:FF:000009">
    <property type="entry name" value="Dynein heavy chain 4"/>
    <property type="match status" value="1"/>
</dbReference>
<dbReference type="Gene3D" id="3.10.490.20">
    <property type="match status" value="1"/>
</dbReference>
<sequence length="164" mass="18375">MKYSENKEAQQAGDAQEGEGEEEGQEDAKDASQEDEEEDDVIYQVIPRQADEGMYTWGFFLEGARWDREQRCLVDMVAKQLHDQLPIILFQPAPMPEEEGGPAAAEEEVPGMYRCPVYRTSDRSGTISTTGHSSNYILDLILPSQLPQSYWVARGAAALTQLDD</sequence>
<dbReference type="Proteomes" id="UP000283509">
    <property type="component" value="Unassembled WGS sequence"/>
</dbReference>
<dbReference type="GO" id="GO:0007018">
    <property type="term" value="P:microtubule-based movement"/>
    <property type="evidence" value="ECO:0007669"/>
    <property type="project" value="InterPro"/>
</dbReference>
<feature type="domain" description="Dynein heavy chain C-terminal" evidence="2">
    <location>
        <begin position="41"/>
        <end position="159"/>
    </location>
</feature>
<dbReference type="PANTHER" id="PTHR46961">
    <property type="entry name" value="DYNEIN HEAVY CHAIN 1, AXONEMAL-LIKE PROTEIN"/>
    <property type="match status" value="1"/>
</dbReference>
<reference evidence="3 4" key="2">
    <citation type="submission" date="2019-01" db="EMBL/GenBank/DDBJ databases">
        <title>The decoding of complex shrimp genome reveals the adaptation for benthos swimmer, frequently molting mechanism and breeding impact on genome.</title>
        <authorList>
            <person name="Sun Y."/>
            <person name="Gao Y."/>
            <person name="Yu Y."/>
        </authorList>
    </citation>
    <scope>NUCLEOTIDE SEQUENCE [LARGE SCALE GENOMIC DNA]</scope>
    <source>
        <tissue evidence="3">Muscle</tissue>
    </source>
</reference>
<dbReference type="STRING" id="6689.A0A3R7PSU8"/>
<proteinExistence type="predicted"/>
<evidence type="ECO:0000256" key="1">
    <source>
        <dbReference type="SAM" id="MobiDB-lite"/>
    </source>
</evidence>
<dbReference type="Pfam" id="PF18199">
    <property type="entry name" value="Dynein_C"/>
    <property type="match status" value="1"/>
</dbReference>
<feature type="compositionally biased region" description="Acidic residues" evidence="1">
    <location>
        <begin position="16"/>
        <end position="25"/>
    </location>
</feature>
<feature type="region of interest" description="Disordered" evidence="1">
    <location>
        <begin position="1"/>
        <end position="40"/>
    </location>
</feature>
<keyword evidence="4" id="KW-1185">Reference proteome</keyword>
<evidence type="ECO:0000259" key="2">
    <source>
        <dbReference type="Pfam" id="PF18199"/>
    </source>
</evidence>
<dbReference type="EMBL" id="QCYY01001701">
    <property type="protein sequence ID" value="ROT76025.1"/>
    <property type="molecule type" value="Genomic_DNA"/>
</dbReference>